<dbReference type="InterPro" id="IPR011990">
    <property type="entry name" value="TPR-like_helical_dom_sf"/>
</dbReference>
<evidence type="ECO:0008006" key="3">
    <source>
        <dbReference type="Google" id="ProtNLM"/>
    </source>
</evidence>
<evidence type="ECO:0000313" key="1">
    <source>
        <dbReference type="EMBL" id="ATQ41622.1"/>
    </source>
</evidence>
<accession>A0A2D2AUC9</accession>
<protein>
    <recommendedName>
        <fullName evidence="3">Sel1 repeat family protein</fullName>
    </recommendedName>
</protein>
<name>A0A2D2AUC9_9CAUL</name>
<reference evidence="1 2" key="1">
    <citation type="submission" date="2017-10" db="EMBL/GenBank/DDBJ databases">
        <title>Genome sequence of Caulobacter mirabilis FWC38.</title>
        <authorList>
            <person name="Fiebig A."/>
            <person name="Crosson S."/>
        </authorList>
    </citation>
    <scope>NUCLEOTIDE SEQUENCE [LARGE SCALE GENOMIC DNA]</scope>
    <source>
        <strain evidence="1 2">FWC 38</strain>
    </source>
</reference>
<dbReference type="EMBL" id="CP024201">
    <property type="protein sequence ID" value="ATQ41622.1"/>
    <property type="molecule type" value="Genomic_DNA"/>
</dbReference>
<dbReference type="Proteomes" id="UP000228945">
    <property type="component" value="Chromosome"/>
</dbReference>
<proteinExistence type="predicted"/>
<dbReference type="Gene3D" id="1.25.40.10">
    <property type="entry name" value="Tetratricopeptide repeat domain"/>
    <property type="match status" value="1"/>
</dbReference>
<dbReference type="OrthoDB" id="7506561at2"/>
<evidence type="ECO:0000313" key="2">
    <source>
        <dbReference type="Proteomes" id="UP000228945"/>
    </source>
</evidence>
<dbReference type="KEGG" id="cmb:CSW64_03935"/>
<gene>
    <name evidence="1" type="ORF">CSW64_03935</name>
</gene>
<dbReference type="RefSeq" id="WP_099620879.1">
    <property type="nucleotide sequence ID" value="NZ_CP024201.1"/>
</dbReference>
<organism evidence="1 2">
    <name type="scientific">Caulobacter mirabilis</name>
    <dbReference type="NCBI Taxonomy" id="69666"/>
    <lineage>
        <taxon>Bacteria</taxon>
        <taxon>Pseudomonadati</taxon>
        <taxon>Pseudomonadota</taxon>
        <taxon>Alphaproteobacteria</taxon>
        <taxon>Caulobacterales</taxon>
        <taxon>Caulobacteraceae</taxon>
        <taxon>Caulobacter</taxon>
    </lineage>
</organism>
<sequence>MAASDLEDAGDLDGAITLYRRAAILGDRTAQMNLGVILSRPGSPHEAEGLRWSYRATRSGEAAPAWNLAMHHRMRGNRRRYFHWLKVAADRGDEEAITFQRVIADIRRRGGRAPMLFLEEIDTSVVGMMLDAFLKGEEDAASLQKWAEAIVRGEAALGPPRSRLIAEVVDEMALTRPRMTKRRARELIFKLG</sequence>
<keyword evidence="2" id="KW-1185">Reference proteome</keyword>
<dbReference type="AlphaFoldDB" id="A0A2D2AUC9"/>
<dbReference type="SUPFAM" id="SSF81901">
    <property type="entry name" value="HCP-like"/>
    <property type="match status" value="1"/>
</dbReference>